<gene>
    <name evidence="2" type="ORF">NP233_g588</name>
</gene>
<dbReference type="EMBL" id="JANIEX010000017">
    <property type="protein sequence ID" value="KAJ3576189.1"/>
    <property type="molecule type" value="Genomic_DNA"/>
</dbReference>
<feature type="compositionally biased region" description="Polar residues" evidence="1">
    <location>
        <begin position="175"/>
        <end position="190"/>
    </location>
</feature>
<dbReference type="Proteomes" id="UP001213000">
    <property type="component" value="Unassembled WGS sequence"/>
</dbReference>
<accession>A0AAD5Z057</accession>
<protein>
    <submittedName>
        <fullName evidence="2">Uncharacterized protein</fullName>
    </submittedName>
</protein>
<feature type="compositionally biased region" description="Low complexity" evidence="1">
    <location>
        <begin position="146"/>
        <end position="155"/>
    </location>
</feature>
<reference evidence="2" key="1">
    <citation type="submission" date="2022-07" db="EMBL/GenBank/DDBJ databases">
        <title>Genome Sequence of Leucocoprinus birnbaumii.</title>
        <authorList>
            <person name="Buettner E."/>
        </authorList>
    </citation>
    <scope>NUCLEOTIDE SEQUENCE</scope>
    <source>
        <strain evidence="2">VT141</strain>
    </source>
</reference>
<name>A0AAD5Z057_9AGAR</name>
<evidence type="ECO:0000313" key="3">
    <source>
        <dbReference type="Proteomes" id="UP001213000"/>
    </source>
</evidence>
<keyword evidence="3" id="KW-1185">Reference proteome</keyword>
<sequence>MEVERLRGVLTDLSNNIFTLQRQIDEANVLLETVPLSRSVPPTPTSRSASAASSRVSELERRVDELEIINRNLNGNLDDVLARHSMCEAQINHSIRARDGMMKNYKILVKIAANLLQNAMEGFPDGGYDEERFNALIEDLRRRIRSPSASNSSSSGTVRPRRHSPRLLETPIRSPMNSPKTQGERSSLTAESEYISDEPSQISTQSEVLVGPEGGVLTWAIHWGSKSPASIKVVAGPFVDGDITRIGIDNVELDGLFRGLFDSTDHSIRLAISPSPPLGLPDVKTVFLHDPFYLESESGTYIFDWVTPTGNQRIVEWLRGSGQGDEASVFHTFTFSKKKSRWFYFGAVRWALAWNNIWPTLESGLRTSILQHLSDRSNGTVTPTDIEEQMRSGQLQELSIEITQVNERAVMEEIAARLGKRPRPVKYKRSLPARREQ</sequence>
<dbReference type="AlphaFoldDB" id="A0AAD5Z057"/>
<organism evidence="2 3">
    <name type="scientific">Leucocoprinus birnbaumii</name>
    <dbReference type="NCBI Taxonomy" id="56174"/>
    <lineage>
        <taxon>Eukaryota</taxon>
        <taxon>Fungi</taxon>
        <taxon>Dikarya</taxon>
        <taxon>Basidiomycota</taxon>
        <taxon>Agaricomycotina</taxon>
        <taxon>Agaricomycetes</taxon>
        <taxon>Agaricomycetidae</taxon>
        <taxon>Agaricales</taxon>
        <taxon>Agaricineae</taxon>
        <taxon>Agaricaceae</taxon>
        <taxon>Leucocoprinus</taxon>
    </lineage>
</organism>
<comment type="caution">
    <text evidence="2">The sequence shown here is derived from an EMBL/GenBank/DDBJ whole genome shotgun (WGS) entry which is preliminary data.</text>
</comment>
<feature type="region of interest" description="Disordered" evidence="1">
    <location>
        <begin position="145"/>
        <end position="206"/>
    </location>
</feature>
<evidence type="ECO:0000256" key="1">
    <source>
        <dbReference type="SAM" id="MobiDB-lite"/>
    </source>
</evidence>
<proteinExistence type="predicted"/>
<feature type="region of interest" description="Disordered" evidence="1">
    <location>
        <begin position="37"/>
        <end position="56"/>
    </location>
</feature>
<evidence type="ECO:0000313" key="2">
    <source>
        <dbReference type="EMBL" id="KAJ3576189.1"/>
    </source>
</evidence>